<dbReference type="EMBL" id="PKFP01000008">
    <property type="protein sequence ID" value="PVH17446.1"/>
    <property type="molecule type" value="Genomic_DNA"/>
</dbReference>
<organism evidence="2 3">
    <name type="scientific">Candidozyma duobushaemuli</name>
    <dbReference type="NCBI Taxonomy" id="1231522"/>
    <lineage>
        <taxon>Eukaryota</taxon>
        <taxon>Fungi</taxon>
        <taxon>Dikarya</taxon>
        <taxon>Ascomycota</taxon>
        <taxon>Saccharomycotina</taxon>
        <taxon>Pichiomycetes</taxon>
        <taxon>Metschnikowiaceae</taxon>
        <taxon>Candidozyma</taxon>
    </lineage>
</organism>
<dbReference type="VEuPathDB" id="FungiDB:CXQ87_000332"/>
<dbReference type="GO" id="GO:0000324">
    <property type="term" value="C:fungal-type vacuole"/>
    <property type="evidence" value="ECO:0007669"/>
    <property type="project" value="TreeGrafter"/>
</dbReference>
<dbReference type="PANTHER" id="PTHR36819:SF1">
    <property type="entry name" value="REGULATOR OF PHOSPHOLIPASE D SRF1"/>
    <property type="match status" value="1"/>
</dbReference>
<sequence length="380" mass="43241">MSSERHSNAKADQNGNFYPLDPVADTPLSFYSQTAALVPTYVLDRLAQAHHREQNNTNVNNGQADISHTLRVQHQNKWDDEEQYQSFANDPFVRSIGGNWSNFIKTVRMPEVYPPDRMDEVSTLADRADFNEPWGGDERLRLALMGASSNDSITDIEKSPGLFGKMFHKNTQKPDEKVRHRSQAGYWMSDEKRAILVPTLKRIFINNPLVPLLLRILILIFCVTSLALACTIYVNSNKKYENFEIPQQAGTIMAIVVNCFAVVYVVYIAYDEYSGKPMGLRNPSGKMKLIMLDLFFIIFSSANLSLAFNSITDREWVCHDSNSDVLKEMGIFYPPVSSLCRRQKALTSFLILALFMWVLTFTISIIRVVERVTVGESRTE</sequence>
<name>A0A2V1AIQ3_9ASCO</name>
<reference evidence="2 3" key="1">
    <citation type="submission" date="2017-12" db="EMBL/GenBank/DDBJ databases">
        <title>Genome Sequence of the Amphotericin B-resistant Candida duobushaemulonii strain, B09383.</title>
        <authorList>
            <person name="Chow N.A."/>
            <person name="Gade L."/>
            <person name="Batra D."/>
            <person name="Rowe L.A."/>
            <person name="Loparev V.N."/>
            <person name="Litvintseva A.P."/>
        </authorList>
    </citation>
    <scope>NUCLEOTIDE SEQUENCE [LARGE SCALE GENOMIC DNA]</scope>
    <source>
        <strain evidence="2 3">B09383</strain>
    </source>
</reference>
<evidence type="ECO:0000313" key="2">
    <source>
        <dbReference type="EMBL" id="PVH17446.1"/>
    </source>
</evidence>
<keyword evidence="1" id="KW-1133">Transmembrane helix</keyword>
<accession>A0A2V1AIQ3</accession>
<gene>
    <name evidence="2" type="ORF">CXQ87_000332</name>
</gene>
<dbReference type="RefSeq" id="XP_025338386.1">
    <property type="nucleotide sequence ID" value="XM_025478913.1"/>
</dbReference>
<proteinExistence type="predicted"/>
<keyword evidence="1" id="KW-0472">Membrane</keyword>
<feature type="transmembrane region" description="Helical" evidence="1">
    <location>
        <begin position="212"/>
        <end position="234"/>
    </location>
</feature>
<keyword evidence="1" id="KW-0812">Transmembrane</keyword>
<evidence type="ECO:0000313" key="3">
    <source>
        <dbReference type="Proteomes" id="UP000244406"/>
    </source>
</evidence>
<comment type="caution">
    <text evidence="2">The sequence shown here is derived from an EMBL/GenBank/DDBJ whole genome shotgun (WGS) entry which is preliminary data.</text>
</comment>
<keyword evidence="3" id="KW-1185">Reference proteome</keyword>
<dbReference type="PANTHER" id="PTHR36819">
    <property type="entry name" value="REGULATOR OF PHOSPHOLIPASE D SRF1"/>
    <property type="match status" value="1"/>
</dbReference>
<feature type="transmembrane region" description="Helical" evidence="1">
    <location>
        <begin position="290"/>
        <end position="311"/>
    </location>
</feature>
<feature type="transmembrane region" description="Helical" evidence="1">
    <location>
        <begin position="249"/>
        <end position="270"/>
    </location>
</feature>
<dbReference type="GeneID" id="37000334"/>
<dbReference type="AlphaFoldDB" id="A0A2V1AIQ3"/>
<feature type="transmembrane region" description="Helical" evidence="1">
    <location>
        <begin position="345"/>
        <end position="369"/>
    </location>
</feature>
<dbReference type="Proteomes" id="UP000244406">
    <property type="component" value="Unassembled WGS sequence"/>
</dbReference>
<dbReference type="InterPro" id="IPR037737">
    <property type="entry name" value="Srf1"/>
</dbReference>
<dbReference type="GO" id="GO:0071944">
    <property type="term" value="C:cell periphery"/>
    <property type="evidence" value="ECO:0007669"/>
    <property type="project" value="TreeGrafter"/>
</dbReference>
<evidence type="ECO:0000256" key="1">
    <source>
        <dbReference type="SAM" id="Phobius"/>
    </source>
</evidence>
<evidence type="ECO:0008006" key="4">
    <source>
        <dbReference type="Google" id="ProtNLM"/>
    </source>
</evidence>
<protein>
    <recommendedName>
        <fullName evidence="4">Regulator of phospholipase D SRF1</fullName>
    </recommendedName>
</protein>